<dbReference type="Proteomes" id="UP000318582">
    <property type="component" value="Unassembled WGS sequence"/>
</dbReference>
<dbReference type="SUPFAM" id="SSF54928">
    <property type="entry name" value="RNA-binding domain, RBD"/>
    <property type="match status" value="1"/>
</dbReference>
<dbReference type="PANTHER" id="PTHR48027">
    <property type="entry name" value="HETEROGENEOUS NUCLEAR RIBONUCLEOPROTEIN 87F-RELATED"/>
    <property type="match status" value="1"/>
</dbReference>
<accession>A0A507DYC4</accession>
<dbReference type="Gene3D" id="3.30.70.330">
    <property type="match status" value="1"/>
</dbReference>
<comment type="caution">
    <text evidence="5">The sequence shown here is derived from an EMBL/GenBank/DDBJ whole genome shotgun (WGS) entry which is preliminary data.</text>
</comment>
<evidence type="ECO:0000256" key="2">
    <source>
        <dbReference type="PROSITE-ProRule" id="PRU00176"/>
    </source>
</evidence>
<dbReference type="PROSITE" id="PS50102">
    <property type="entry name" value="RRM"/>
    <property type="match status" value="1"/>
</dbReference>
<feature type="compositionally biased region" description="Low complexity" evidence="3">
    <location>
        <begin position="342"/>
        <end position="366"/>
    </location>
</feature>
<name>A0A507DYC4_9FUNG</name>
<dbReference type="GO" id="GO:0003723">
    <property type="term" value="F:RNA binding"/>
    <property type="evidence" value="ECO:0007669"/>
    <property type="project" value="UniProtKB-UniRule"/>
</dbReference>
<dbReference type="InterPro" id="IPR052462">
    <property type="entry name" value="SLIRP/GR-RBP-like"/>
</dbReference>
<reference evidence="5 6" key="1">
    <citation type="journal article" date="2019" name="Sci. Rep.">
        <title>Comparative genomics of chytrid fungi reveal insights into the obligate biotrophic and pathogenic lifestyle of Synchytrium endobioticum.</title>
        <authorList>
            <person name="van de Vossenberg B.T.L.H."/>
            <person name="Warris S."/>
            <person name="Nguyen H.D.T."/>
            <person name="van Gent-Pelzer M.P.E."/>
            <person name="Joly D.L."/>
            <person name="van de Geest H.C."/>
            <person name="Bonants P.J.M."/>
            <person name="Smith D.S."/>
            <person name="Levesque C.A."/>
            <person name="van der Lee T.A.J."/>
        </authorList>
    </citation>
    <scope>NUCLEOTIDE SEQUENCE [LARGE SCALE GENOMIC DNA]</scope>
    <source>
        <strain evidence="5 6">CBS 809.83</strain>
    </source>
</reference>
<proteinExistence type="predicted"/>
<feature type="compositionally biased region" description="Low complexity" evidence="3">
    <location>
        <begin position="313"/>
        <end position="328"/>
    </location>
</feature>
<dbReference type="Pfam" id="PF00076">
    <property type="entry name" value="RRM_1"/>
    <property type="match status" value="1"/>
</dbReference>
<dbReference type="STRING" id="109895.A0A507DYC4"/>
<dbReference type="EMBL" id="QEAQ01000082">
    <property type="protein sequence ID" value="TPX56187.1"/>
    <property type="molecule type" value="Genomic_DNA"/>
</dbReference>
<keyword evidence="1 2" id="KW-0694">RNA-binding</keyword>
<sequence>MTENLLILTDREEVAEIDSIWMEPDGPALSRETSNARIASCYEPINPISRSRISYKGGFLLLLGHPGQVFPAVIDPQEDDARSLLPEVDADQCPLLAVDALRTITTTSVLPHLMTAEDTSLIRLRLLGEVGTETRVTTVAMMTVEATRPAAAMEVAMEAVTVAVVMVAPRRATVDTVEVAVTEAADTEVIATEDLLPEEAVMVAVAVRPRKDDTKGNEEQRQTTTCLYVGNLPYSYREEDISDLFDRYGRLRSVSVPTDRFTGRNKGFAFVTFEDRRDAEDAKNKYDEHPIEGRRLKIDWDIGADKKDEIKSVVRPPRAAPADAAPSDDFGRDRGRSPPPSAGRRSPQYSPYRKRSPSPYSSARHP</sequence>
<dbReference type="CDD" id="cd00590">
    <property type="entry name" value="RRM_SF"/>
    <property type="match status" value="1"/>
</dbReference>
<evidence type="ECO:0000256" key="3">
    <source>
        <dbReference type="SAM" id="MobiDB-lite"/>
    </source>
</evidence>
<evidence type="ECO:0000259" key="4">
    <source>
        <dbReference type="PROSITE" id="PS50102"/>
    </source>
</evidence>
<keyword evidence="6" id="KW-1185">Reference proteome</keyword>
<protein>
    <recommendedName>
        <fullName evidence="4">RRM domain-containing protein</fullName>
    </recommendedName>
</protein>
<dbReference type="InterPro" id="IPR012677">
    <property type="entry name" value="Nucleotide-bd_a/b_plait_sf"/>
</dbReference>
<feature type="region of interest" description="Disordered" evidence="3">
    <location>
        <begin position="309"/>
        <end position="366"/>
    </location>
</feature>
<organism evidence="5 6">
    <name type="scientific">Powellomyces hirtus</name>
    <dbReference type="NCBI Taxonomy" id="109895"/>
    <lineage>
        <taxon>Eukaryota</taxon>
        <taxon>Fungi</taxon>
        <taxon>Fungi incertae sedis</taxon>
        <taxon>Chytridiomycota</taxon>
        <taxon>Chytridiomycota incertae sedis</taxon>
        <taxon>Chytridiomycetes</taxon>
        <taxon>Spizellomycetales</taxon>
        <taxon>Powellomycetaceae</taxon>
        <taxon>Powellomyces</taxon>
    </lineage>
</organism>
<dbReference type="AlphaFoldDB" id="A0A507DYC4"/>
<gene>
    <name evidence="5" type="ORF">PhCBS80983_g04732</name>
</gene>
<dbReference type="SMART" id="SM00360">
    <property type="entry name" value="RRM"/>
    <property type="match status" value="1"/>
</dbReference>
<dbReference type="InterPro" id="IPR035979">
    <property type="entry name" value="RBD_domain_sf"/>
</dbReference>
<dbReference type="InterPro" id="IPR000504">
    <property type="entry name" value="RRM_dom"/>
</dbReference>
<evidence type="ECO:0000256" key="1">
    <source>
        <dbReference type="ARBA" id="ARBA00022884"/>
    </source>
</evidence>
<evidence type="ECO:0000313" key="5">
    <source>
        <dbReference type="EMBL" id="TPX56187.1"/>
    </source>
</evidence>
<feature type="domain" description="RRM" evidence="4">
    <location>
        <begin position="225"/>
        <end position="303"/>
    </location>
</feature>
<evidence type="ECO:0000313" key="6">
    <source>
        <dbReference type="Proteomes" id="UP000318582"/>
    </source>
</evidence>